<protein>
    <submittedName>
        <fullName evidence="3">Uncharacterized protein LOC118477135</fullName>
    </submittedName>
</protein>
<gene>
    <name evidence="3" type="primary">LOC118477135</name>
</gene>
<feature type="region of interest" description="Disordered" evidence="1">
    <location>
        <begin position="45"/>
        <end position="109"/>
    </location>
</feature>
<sequence length="139" mass="15277">MDSDAGAEKSVSFMSIRNTYKYIETYLGASKTAKHRQSVDLERMFFGKHDSSEKSEDGNSGSGTDDEKDKGDGSDDDAGEKRSTGGKSTDSEVSRSGVHSANSNEDSKSWSTVDVSLAHANLYYLFLFIFVYSDTNYFS</sequence>
<organism evidence="2 3">
    <name type="scientific">Aplysia californica</name>
    <name type="common">California sea hare</name>
    <dbReference type="NCBI Taxonomy" id="6500"/>
    <lineage>
        <taxon>Eukaryota</taxon>
        <taxon>Metazoa</taxon>
        <taxon>Spiralia</taxon>
        <taxon>Lophotrochozoa</taxon>
        <taxon>Mollusca</taxon>
        <taxon>Gastropoda</taxon>
        <taxon>Heterobranchia</taxon>
        <taxon>Euthyneura</taxon>
        <taxon>Tectipleura</taxon>
        <taxon>Aplysiida</taxon>
        <taxon>Aplysioidea</taxon>
        <taxon>Aplysiidae</taxon>
        <taxon>Aplysia</taxon>
    </lineage>
</organism>
<accession>A0ABM1VWP4</accession>
<feature type="compositionally biased region" description="Polar residues" evidence="1">
    <location>
        <begin position="97"/>
        <end position="109"/>
    </location>
</feature>
<evidence type="ECO:0000256" key="1">
    <source>
        <dbReference type="SAM" id="MobiDB-lite"/>
    </source>
</evidence>
<dbReference type="RefSeq" id="XP_035826836.1">
    <property type="nucleotide sequence ID" value="XM_035970943.1"/>
</dbReference>
<feature type="compositionally biased region" description="Basic and acidic residues" evidence="1">
    <location>
        <begin position="45"/>
        <end position="57"/>
    </location>
</feature>
<evidence type="ECO:0000313" key="2">
    <source>
        <dbReference type="Proteomes" id="UP000694888"/>
    </source>
</evidence>
<name>A0ABM1VWP4_APLCA</name>
<proteinExistence type="predicted"/>
<feature type="compositionally biased region" description="Basic and acidic residues" evidence="1">
    <location>
        <begin position="65"/>
        <end position="93"/>
    </location>
</feature>
<evidence type="ECO:0000313" key="3">
    <source>
        <dbReference type="RefSeq" id="XP_035826836.1"/>
    </source>
</evidence>
<keyword evidence="2" id="KW-1185">Reference proteome</keyword>
<dbReference type="GeneID" id="118477135"/>
<dbReference type="Proteomes" id="UP000694888">
    <property type="component" value="Unplaced"/>
</dbReference>
<reference evidence="3" key="1">
    <citation type="submission" date="2025-08" db="UniProtKB">
        <authorList>
            <consortium name="RefSeq"/>
        </authorList>
    </citation>
    <scope>IDENTIFICATION</scope>
</reference>